<dbReference type="InterPro" id="IPR002797">
    <property type="entry name" value="Polysacc_synth"/>
</dbReference>
<feature type="transmembrane region" description="Helical" evidence="7">
    <location>
        <begin position="328"/>
        <end position="350"/>
    </location>
</feature>
<dbReference type="Pfam" id="PF01943">
    <property type="entry name" value="Polysacc_synt"/>
    <property type="match status" value="1"/>
</dbReference>
<protein>
    <recommendedName>
        <fullName evidence="6">Putative O-antigen transporter</fullName>
    </recommendedName>
</protein>
<accession>A0A5A4U441</accession>
<feature type="transmembrane region" description="Helical" evidence="7">
    <location>
        <begin position="146"/>
        <end position="167"/>
    </location>
</feature>
<dbReference type="GO" id="GO:0005886">
    <property type="term" value="C:plasma membrane"/>
    <property type="evidence" value="ECO:0007669"/>
    <property type="project" value="UniProtKB-SubCell"/>
</dbReference>
<evidence type="ECO:0000256" key="5">
    <source>
        <dbReference type="ARBA" id="ARBA00023136"/>
    </source>
</evidence>
<sequence>MKIKGLFYNLSKPLGYLVGDIVNKAIPFLLLPVIVSKISIESYGYYSVEVVIYSFFCCLLTMGAQAKIILDISRDEIHSNVVTSNVLVLFFLLSVFCGCLLFILNIFDGLINPNINITLVFFCAIIQSFVNICLTRYQAENRVKIFVAINIIYTLAYFFGVLYSLFIDHWDNVWKNIILFYVLTTITMFFFYFIRKGKVVKLFFFHYISKNKVYETFIFGLYQLPHVLSSWVRLGYDRLVLGELISMSYVGGYSVAVQISLVSSVIFQSLNRFWTPFFIKKLKENSKQKKIIVLGGVGIICITILNILFGYAYFIFFLPTNYSSFSNALPILCTAYMFQGLYFLIINYIYYHDGNKLISIPSVASIAIHIAVAPVLIKHMGYYGAAISLLISWIVLFLFTCVIIFYVRRGYRG</sequence>
<evidence type="ECO:0000256" key="2">
    <source>
        <dbReference type="ARBA" id="ARBA00022475"/>
    </source>
</evidence>
<feature type="transmembrane region" description="Helical" evidence="7">
    <location>
        <begin position="115"/>
        <end position="134"/>
    </location>
</feature>
<evidence type="ECO:0000256" key="3">
    <source>
        <dbReference type="ARBA" id="ARBA00022692"/>
    </source>
</evidence>
<feature type="transmembrane region" description="Helical" evidence="7">
    <location>
        <begin position="252"/>
        <end position="270"/>
    </location>
</feature>
<dbReference type="RefSeq" id="WP_149534757.1">
    <property type="nucleotide sequence ID" value="NZ_BJWN01000054.1"/>
</dbReference>
<evidence type="ECO:0000313" key="8">
    <source>
        <dbReference type="EMBL" id="BBM62697.1"/>
    </source>
</evidence>
<feature type="transmembrane region" description="Helical" evidence="7">
    <location>
        <begin position="291"/>
        <end position="316"/>
    </location>
</feature>
<evidence type="ECO:0000256" key="1">
    <source>
        <dbReference type="ARBA" id="ARBA00004651"/>
    </source>
</evidence>
<evidence type="ECO:0000256" key="6">
    <source>
        <dbReference type="ARBA" id="ARBA00049738"/>
    </source>
</evidence>
<evidence type="ECO:0000256" key="4">
    <source>
        <dbReference type="ARBA" id="ARBA00022989"/>
    </source>
</evidence>
<feature type="transmembrane region" description="Helical" evidence="7">
    <location>
        <begin position="52"/>
        <end position="70"/>
    </location>
</feature>
<proteinExistence type="predicted"/>
<feature type="transmembrane region" description="Helical" evidence="7">
    <location>
        <begin position="213"/>
        <end position="232"/>
    </location>
</feature>
<keyword evidence="4 7" id="KW-1133">Transmembrane helix</keyword>
<dbReference type="EMBL" id="LC494331">
    <property type="protein sequence ID" value="BBM62697.1"/>
    <property type="molecule type" value="Genomic_DNA"/>
</dbReference>
<name>A0A5A4U441_ESCAL</name>
<feature type="transmembrane region" description="Helical" evidence="7">
    <location>
        <begin position="173"/>
        <end position="193"/>
    </location>
</feature>
<feature type="transmembrane region" description="Helical" evidence="7">
    <location>
        <begin position="82"/>
        <end position="103"/>
    </location>
</feature>
<feature type="transmembrane region" description="Helical" evidence="7">
    <location>
        <begin position="383"/>
        <end position="407"/>
    </location>
</feature>
<feature type="transmembrane region" description="Helical" evidence="7">
    <location>
        <begin position="357"/>
        <end position="377"/>
    </location>
</feature>
<feature type="transmembrane region" description="Helical" evidence="7">
    <location>
        <begin position="21"/>
        <end position="40"/>
    </location>
</feature>
<keyword evidence="2" id="KW-1003">Cell membrane</keyword>
<dbReference type="PANTHER" id="PTHR30250:SF11">
    <property type="entry name" value="O-ANTIGEN TRANSPORTER-RELATED"/>
    <property type="match status" value="1"/>
</dbReference>
<dbReference type="PANTHER" id="PTHR30250">
    <property type="entry name" value="PST FAMILY PREDICTED COLANIC ACID TRANSPORTER"/>
    <property type="match status" value="1"/>
</dbReference>
<keyword evidence="3 7" id="KW-0812">Transmembrane</keyword>
<organism evidence="8">
    <name type="scientific">Escherichia albertii</name>
    <dbReference type="NCBI Taxonomy" id="208962"/>
    <lineage>
        <taxon>Bacteria</taxon>
        <taxon>Pseudomonadati</taxon>
        <taxon>Pseudomonadota</taxon>
        <taxon>Gammaproteobacteria</taxon>
        <taxon>Enterobacterales</taxon>
        <taxon>Enterobacteriaceae</taxon>
        <taxon>Escherichia</taxon>
    </lineage>
</organism>
<evidence type="ECO:0000256" key="7">
    <source>
        <dbReference type="SAM" id="Phobius"/>
    </source>
</evidence>
<comment type="subcellular location">
    <subcellularLocation>
        <location evidence="1">Cell membrane</location>
        <topology evidence="1">Multi-pass membrane protein</topology>
    </subcellularLocation>
</comment>
<dbReference type="InterPro" id="IPR050833">
    <property type="entry name" value="Poly_Biosynth_Transport"/>
</dbReference>
<dbReference type="AlphaFoldDB" id="A0A5A4U441"/>
<reference evidence="8" key="1">
    <citation type="submission" date="2019-07" db="EMBL/GenBank/DDBJ databases">
        <title>Overview of O-antigen diversity of Escherichia albertii, an emerging enteropathogen; genetic structure, serology, and development of O-genotyping method.</title>
        <authorList>
            <person name="Ooka T."/>
            <person name="Seto K."/>
            <person name="Ogura Y."/>
            <person name="Iguchi A."/>
            <person name="Imura N."/>
            <person name="Honda M."/>
            <person name="Etoh Y."/>
            <person name="Ikeda T."/>
            <person name="Sugitani W."/>
            <person name="Konno T."/>
            <person name="Kawano K."/>
            <person name="Kudo Y."/>
            <person name="Murakami K."/>
            <person name="Hayashi T."/>
            <person name="Nishi J."/>
        </authorList>
    </citation>
    <scope>NUCLEOTIDE SEQUENCE</scope>
    <source>
        <strain evidence="8">G-3-3al</strain>
    </source>
</reference>
<keyword evidence="5 7" id="KW-0472">Membrane</keyword>
<gene>
    <name evidence="8" type="primary">wzx</name>
</gene>